<dbReference type="EMBL" id="JARKIB010000165">
    <property type="protein sequence ID" value="KAJ7729462.1"/>
    <property type="molecule type" value="Genomic_DNA"/>
</dbReference>
<evidence type="ECO:0000313" key="3">
    <source>
        <dbReference type="Proteomes" id="UP001215598"/>
    </source>
</evidence>
<comment type="caution">
    <text evidence="2">The sequence shown here is derived from an EMBL/GenBank/DDBJ whole genome shotgun (WGS) entry which is preliminary data.</text>
</comment>
<evidence type="ECO:0000256" key="1">
    <source>
        <dbReference type="SAM" id="MobiDB-lite"/>
    </source>
</evidence>
<sequence length="101" mass="11239">MQSTQQEGVSIARCQHKEKTDPEFPTRSQGEGSAGFSGSKVEAAWLTVERVVVVVNKVVSVPHHFSITWREHVGTSDLNFKNSDCSYPDNAQMKDRSLLSM</sequence>
<evidence type="ECO:0000313" key="2">
    <source>
        <dbReference type="EMBL" id="KAJ7729462.1"/>
    </source>
</evidence>
<protein>
    <submittedName>
        <fullName evidence="2">Uncharacterized protein</fullName>
    </submittedName>
</protein>
<accession>A0AAD7HXE3</accession>
<keyword evidence="3" id="KW-1185">Reference proteome</keyword>
<name>A0AAD7HXE3_9AGAR</name>
<reference evidence="2" key="1">
    <citation type="submission" date="2023-03" db="EMBL/GenBank/DDBJ databases">
        <title>Massive genome expansion in bonnet fungi (Mycena s.s.) driven by repeated elements and novel gene families across ecological guilds.</title>
        <authorList>
            <consortium name="Lawrence Berkeley National Laboratory"/>
            <person name="Harder C.B."/>
            <person name="Miyauchi S."/>
            <person name="Viragh M."/>
            <person name="Kuo A."/>
            <person name="Thoen E."/>
            <person name="Andreopoulos B."/>
            <person name="Lu D."/>
            <person name="Skrede I."/>
            <person name="Drula E."/>
            <person name="Henrissat B."/>
            <person name="Morin E."/>
            <person name="Kohler A."/>
            <person name="Barry K."/>
            <person name="LaButti K."/>
            <person name="Morin E."/>
            <person name="Salamov A."/>
            <person name="Lipzen A."/>
            <person name="Mereny Z."/>
            <person name="Hegedus B."/>
            <person name="Baldrian P."/>
            <person name="Stursova M."/>
            <person name="Weitz H."/>
            <person name="Taylor A."/>
            <person name="Grigoriev I.V."/>
            <person name="Nagy L.G."/>
            <person name="Martin F."/>
            <person name="Kauserud H."/>
        </authorList>
    </citation>
    <scope>NUCLEOTIDE SEQUENCE</scope>
    <source>
        <strain evidence="2">CBHHK182m</strain>
    </source>
</reference>
<feature type="compositionally biased region" description="Basic and acidic residues" evidence="1">
    <location>
        <begin position="15"/>
        <end position="24"/>
    </location>
</feature>
<organism evidence="2 3">
    <name type="scientific">Mycena metata</name>
    <dbReference type="NCBI Taxonomy" id="1033252"/>
    <lineage>
        <taxon>Eukaryota</taxon>
        <taxon>Fungi</taxon>
        <taxon>Dikarya</taxon>
        <taxon>Basidiomycota</taxon>
        <taxon>Agaricomycotina</taxon>
        <taxon>Agaricomycetes</taxon>
        <taxon>Agaricomycetidae</taxon>
        <taxon>Agaricales</taxon>
        <taxon>Marasmiineae</taxon>
        <taxon>Mycenaceae</taxon>
        <taxon>Mycena</taxon>
    </lineage>
</organism>
<feature type="region of interest" description="Disordered" evidence="1">
    <location>
        <begin position="1"/>
        <end position="36"/>
    </location>
</feature>
<dbReference type="Proteomes" id="UP001215598">
    <property type="component" value="Unassembled WGS sequence"/>
</dbReference>
<gene>
    <name evidence="2" type="ORF">B0H16DRAFT_1470034</name>
</gene>
<proteinExistence type="predicted"/>
<dbReference type="AlphaFoldDB" id="A0AAD7HXE3"/>